<dbReference type="SUPFAM" id="SSF102198">
    <property type="entry name" value="Putative cyclase"/>
    <property type="match status" value="1"/>
</dbReference>
<gene>
    <name evidence="3" type="ORF">Z519_07668</name>
</gene>
<dbReference type="Gene3D" id="3.50.30.50">
    <property type="entry name" value="Putative cyclase"/>
    <property type="match status" value="1"/>
</dbReference>
<comment type="similarity">
    <text evidence="1">Belongs to the Cyclase 1 superfamily.</text>
</comment>
<evidence type="ECO:0008006" key="5">
    <source>
        <dbReference type="Google" id="ProtNLM"/>
    </source>
</evidence>
<keyword evidence="4" id="KW-1185">Reference proteome</keyword>
<evidence type="ECO:0000313" key="3">
    <source>
        <dbReference type="EMBL" id="KIW91700.1"/>
    </source>
</evidence>
<dbReference type="InterPro" id="IPR007325">
    <property type="entry name" value="KFase/CYL"/>
</dbReference>
<dbReference type="GO" id="GO:0019441">
    <property type="term" value="P:L-tryptophan catabolic process to kynurenine"/>
    <property type="evidence" value="ECO:0007669"/>
    <property type="project" value="InterPro"/>
</dbReference>
<dbReference type="GeneID" id="27700596"/>
<dbReference type="GO" id="GO:0004061">
    <property type="term" value="F:arylformamidase activity"/>
    <property type="evidence" value="ECO:0007669"/>
    <property type="project" value="InterPro"/>
</dbReference>
<dbReference type="PANTHER" id="PTHR34861:SF10">
    <property type="entry name" value="CYCLASE"/>
    <property type="match status" value="1"/>
</dbReference>
<dbReference type="AlphaFoldDB" id="A0A0D2HLP1"/>
<feature type="region of interest" description="Disordered" evidence="2">
    <location>
        <begin position="1"/>
        <end position="21"/>
    </location>
</feature>
<proteinExistence type="inferred from homology"/>
<name>A0A0D2HLP1_CLAB1</name>
<evidence type="ECO:0000313" key="4">
    <source>
        <dbReference type="Proteomes" id="UP000053789"/>
    </source>
</evidence>
<dbReference type="Proteomes" id="UP000053789">
    <property type="component" value="Unassembled WGS sequence"/>
</dbReference>
<dbReference type="VEuPathDB" id="FungiDB:Z519_07668"/>
<accession>A0A0D2HLP1</accession>
<dbReference type="RefSeq" id="XP_016618369.1">
    <property type="nucleotide sequence ID" value="XM_016765400.1"/>
</dbReference>
<dbReference type="InterPro" id="IPR037175">
    <property type="entry name" value="KFase_sf"/>
</dbReference>
<dbReference type="Pfam" id="PF04199">
    <property type="entry name" value="Cyclase"/>
    <property type="match status" value="1"/>
</dbReference>
<evidence type="ECO:0000256" key="1">
    <source>
        <dbReference type="ARBA" id="ARBA00007865"/>
    </source>
</evidence>
<dbReference type="PANTHER" id="PTHR34861">
    <property type="match status" value="1"/>
</dbReference>
<evidence type="ECO:0000256" key="2">
    <source>
        <dbReference type="SAM" id="MobiDB-lite"/>
    </source>
</evidence>
<dbReference type="OrthoDB" id="5396at2759"/>
<protein>
    <recommendedName>
        <fullName evidence="5">Cyclase</fullName>
    </recommendedName>
</protein>
<sequence>MSQYPDFESLPTVDGQPQGNTWGLWGKDDELGTLNYLTHDVIRNAAREIKAGISIQLDFRLDYLNHRPARREGFEHRIKDFKAENKGTGLAICAHDDVLTFNTQGSSQWDGLRHVGLQHSGTYYNGVKHQDITGMKHDGRLGIHRWVERGGIVGRGVLLDYHGWRQQTGQPTVAANSAFAITTEELDAVAKHQGTEFHAGDILIIRSGFSVWYQQASKEEQIESIDRGAFIGLESSMEVAKWLWNHHFAAVAGDTVGFECHPVNFGDKDAVILHEWLLAHWGTPIGELWDLEKLAKVCREKTQWSFFLTSAPLHVFGGVGTTPNVIAIL</sequence>
<organism evidence="3 4">
    <name type="scientific">Cladophialophora bantiana (strain ATCC 10958 / CBS 173.52 / CDC B-1940 / NIH 8579)</name>
    <name type="common">Xylohypha bantiana</name>
    <dbReference type="NCBI Taxonomy" id="1442370"/>
    <lineage>
        <taxon>Eukaryota</taxon>
        <taxon>Fungi</taxon>
        <taxon>Dikarya</taxon>
        <taxon>Ascomycota</taxon>
        <taxon>Pezizomycotina</taxon>
        <taxon>Eurotiomycetes</taxon>
        <taxon>Chaetothyriomycetidae</taxon>
        <taxon>Chaetothyriales</taxon>
        <taxon>Herpotrichiellaceae</taxon>
        <taxon>Cladophialophora</taxon>
    </lineage>
</organism>
<dbReference type="HOGENOM" id="CLU_030671_1_0_1"/>
<reference evidence="3" key="1">
    <citation type="submission" date="2015-01" db="EMBL/GenBank/DDBJ databases">
        <title>The Genome Sequence of Cladophialophora bantiana CBS 173.52.</title>
        <authorList>
            <consortium name="The Broad Institute Genomics Platform"/>
            <person name="Cuomo C."/>
            <person name="de Hoog S."/>
            <person name="Gorbushina A."/>
            <person name="Stielow B."/>
            <person name="Teixiera M."/>
            <person name="Abouelleil A."/>
            <person name="Chapman S.B."/>
            <person name="Priest M."/>
            <person name="Young S.K."/>
            <person name="Wortman J."/>
            <person name="Nusbaum C."/>
            <person name="Birren B."/>
        </authorList>
    </citation>
    <scope>NUCLEOTIDE SEQUENCE [LARGE SCALE GENOMIC DNA]</scope>
    <source>
        <strain evidence="3">CBS 173.52</strain>
    </source>
</reference>
<dbReference type="EMBL" id="KN846990">
    <property type="protein sequence ID" value="KIW91700.1"/>
    <property type="molecule type" value="Genomic_DNA"/>
</dbReference>